<dbReference type="GO" id="GO:0009002">
    <property type="term" value="F:serine-type D-Ala-D-Ala carboxypeptidase activity"/>
    <property type="evidence" value="ECO:0007669"/>
    <property type="project" value="UniProtKB-EC"/>
</dbReference>
<dbReference type="PRINTS" id="PR00725">
    <property type="entry name" value="DADACBPTASE1"/>
</dbReference>
<dbReference type="STRING" id="1123382.SAMN02745221_01911"/>
<sequence>MNKAKKLKKMGIVLLLAMLVNLAIPAYIQAEPVDVKAESYVLMDADSGKVLLAKNEHKKMAPASMTKLMTLILAFQDLEAGKVGLKDKVVASENAWKMGGSQIYLEPGEEMTFEDMLIAIAVGSANDACVAVAEHLEGTEKNFVVRMNAEAKRMGLKNTHFVNSHGLTADNHYTTAYDMAVIARYALKYPKLLEYCSIKEYNLRQGEFKLFNTNKLLWWYEGADGFKTGYTDKAKFCLTSTAKRNGLRLIAVVMASPKKHDNFRDSMQLLNYGFARYSFKTFFAQGSVCGTVKVGKGISDRVEVVAEENVGTIVEKGQEKTVTAEKILASYVNAPVEKGQKLGEMKVYRHGELVKTVNLLAAQEVSRAGWLKQIMKMFAETYLL</sequence>
<evidence type="ECO:0000256" key="9">
    <source>
        <dbReference type="ARBA" id="ARBA00022960"/>
    </source>
</evidence>
<comment type="catalytic activity">
    <reaction evidence="12">
        <text>Preferential cleavage: (Ac)2-L-Lys-D-Ala-|-D-Ala. Also transpeptidation of peptidyl-alanyl moieties that are N-acyl substituents of D-alanine.</text>
        <dbReference type="EC" id="3.4.16.4"/>
    </reaction>
</comment>
<dbReference type="InterPro" id="IPR012338">
    <property type="entry name" value="Beta-lactam/transpept-like"/>
</dbReference>
<dbReference type="Gene3D" id="2.60.410.10">
    <property type="entry name" value="D-Ala-D-Ala carboxypeptidase, C-terminal domain"/>
    <property type="match status" value="1"/>
</dbReference>
<evidence type="ECO:0000259" key="17">
    <source>
        <dbReference type="SMART" id="SM00936"/>
    </source>
</evidence>
<evidence type="ECO:0000313" key="18">
    <source>
        <dbReference type="EMBL" id="SHH20213.1"/>
    </source>
</evidence>
<evidence type="ECO:0000256" key="3">
    <source>
        <dbReference type="ARBA" id="ARBA00007164"/>
    </source>
</evidence>
<dbReference type="AlphaFoldDB" id="A0A1M5R354"/>
<dbReference type="Proteomes" id="UP000242329">
    <property type="component" value="Unassembled WGS sequence"/>
</dbReference>
<keyword evidence="6" id="KW-0645">Protease</keyword>
<dbReference type="GO" id="GO:0006508">
    <property type="term" value="P:proteolysis"/>
    <property type="evidence" value="ECO:0007669"/>
    <property type="project" value="UniProtKB-KW"/>
</dbReference>
<comment type="function">
    <text evidence="1">Removes C-terminal D-alanyl residues from sugar-peptide cell wall precursors.</text>
</comment>
<reference evidence="19" key="1">
    <citation type="submission" date="2016-11" db="EMBL/GenBank/DDBJ databases">
        <authorList>
            <person name="Varghese N."/>
            <person name="Submissions S."/>
        </authorList>
    </citation>
    <scope>NUCLEOTIDE SEQUENCE [LARGE SCALE GENOMIC DNA]</scope>
    <source>
        <strain evidence="19">DSM 11003</strain>
    </source>
</reference>
<keyword evidence="5 18" id="KW-0121">Carboxypeptidase</keyword>
<accession>A0A1M5R354</accession>
<keyword evidence="8" id="KW-0378">Hydrolase</keyword>
<comment type="similarity">
    <text evidence="3 15">Belongs to the peptidase S11 family.</text>
</comment>
<dbReference type="UniPathway" id="UPA00219"/>
<dbReference type="InterPro" id="IPR037167">
    <property type="entry name" value="Peptidase_S11_C_sf"/>
</dbReference>
<evidence type="ECO:0000256" key="2">
    <source>
        <dbReference type="ARBA" id="ARBA00004752"/>
    </source>
</evidence>
<evidence type="ECO:0000256" key="8">
    <source>
        <dbReference type="ARBA" id="ARBA00022801"/>
    </source>
</evidence>
<feature type="active site" description="Acyl-ester intermediate" evidence="13">
    <location>
        <position position="64"/>
    </location>
</feature>
<evidence type="ECO:0000256" key="12">
    <source>
        <dbReference type="ARBA" id="ARBA00034000"/>
    </source>
</evidence>
<dbReference type="InterPro" id="IPR015956">
    <property type="entry name" value="Peniciliin-bd_prot_C_sf"/>
</dbReference>
<evidence type="ECO:0000256" key="6">
    <source>
        <dbReference type="ARBA" id="ARBA00022670"/>
    </source>
</evidence>
<feature type="domain" description="Peptidase S11 D-Ala-D-Ala carboxypeptidase A C-terminal" evidence="17">
    <location>
        <begin position="277"/>
        <end position="367"/>
    </location>
</feature>
<keyword evidence="10" id="KW-0573">Peptidoglycan synthesis</keyword>
<evidence type="ECO:0000256" key="1">
    <source>
        <dbReference type="ARBA" id="ARBA00003217"/>
    </source>
</evidence>
<keyword evidence="19" id="KW-1185">Reference proteome</keyword>
<feature type="signal peptide" evidence="16">
    <location>
        <begin position="1"/>
        <end position="30"/>
    </location>
</feature>
<evidence type="ECO:0000256" key="7">
    <source>
        <dbReference type="ARBA" id="ARBA00022729"/>
    </source>
</evidence>
<evidence type="ECO:0000256" key="13">
    <source>
        <dbReference type="PIRSR" id="PIRSR618044-1"/>
    </source>
</evidence>
<evidence type="ECO:0000256" key="10">
    <source>
        <dbReference type="ARBA" id="ARBA00022984"/>
    </source>
</evidence>
<feature type="binding site" evidence="14">
    <location>
        <position position="227"/>
    </location>
    <ligand>
        <name>substrate</name>
    </ligand>
</feature>
<dbReference type="PANTHER" id="PTHR21581:SF6">
    <property type="entry name" value="TRAFFICKING PROTEIN PARTICLE COMPLEX SUBUNIT 12"/>
    <property type="match status" value="1"/>
</dbReference>
<dbReference type="InterPro" id="IPR012907">
    <property type="entry name" value="Peptidase_S11_C"/>
</dbReference>
<evidence type="ECO:0000256" key="4">
    <source>
        <dbReference type="ARBA" id="ARBA00012448"/>
    </source>
</evidence>
<evidence type="ECO:0000256" key="16">
    <source>
        <dbReference type="SAM" id="SignalP"/>
    </source>
</evidence>
<dbReference type="Gene3D" id="3.40.710.10">
    <property type="entry name" value="DD-peptidase/beta-lactamase superfamily"/>
    <property type="match status" value="1"/>
</dbReference>
<evidence type="ECO:0000256" key="11">
    <source>
        <dbReference type="ARBA" id="ARBA00023316"/>
    </source>
</evidence>
<dbReference type="EC" id="3.4.16.4" evidence="4"/>
<keyword evidence="11" id="KW-0961">Cell wall biogenesis/degradation</keyword>
<feature type="active site" description="Proton acceptor" evidence="13">
    <location>
        <position position="67"/>
    </location>
</feature>
<protein>
    <recommendedName>
        <fullName evidence="4">serine-type D-Ala-D-Ala carboxypeptidase</fullName>
        <ecNumber evidence="4">3.4.16.4</ecNumber>
    </recommendedName>
</protein>
<feature type="chain" id="PRO_5013245990" description="serine-type D-Ala-D-Ala carboxypeptidase" evidence="16">
    <location>
        <begin position="31"/>
        <end position="384"/>
    </location>
</feature>
<feature type="active site" evidence="13">
    <location>
        <position position="124"/>
    </location>
</feature>
<name>A0A1M5R354_9FIRM</name>
<organism evidence="18 19">
    <name type="scientific">Thermosyntropha lipolytica DSM 11003</name>
    <dbReference type="NCBI Taxonomy" id="1123382"/>
    <lineage>
        <taxon>Bacteria</taxon>
        <taxon>Bacillati</taxon>
        <taxon>Bacillota</taxon>
        <taxon>Clostridia</taxon>
        <taxon>Eubacteriales</taxon>
        <taxon>Syntrophomonadaceae</taxon>
        <taxon>Thermosyntropha</taxon>
    </lineage>
</organism>
<dbReference type="SMART" id="SM00936">
    <property type="entry name" value="PBP5_C"/>
    <property type="match status" value="1"/>
</dbReference>
<keyword evidence="9" id="KW-0133">Cell shape</keyword>
<evidence type="ECO:0000256" key="15">
    <source>
        <dbReference type="RuleBase" id="RU004016"/>
    </source>
</evidence>
<comment type="pathway">
    <text evidence="2">Cell wall biogenesis; peptidoglycan biosynthesis.</text>
</comment>
<dbReference type="InterPro" id="IPR001967">
    <property type="entry name" value="Peptidase_S11_N"/>
</dbReference>
<gene>
    <name evidence="18" type="ORF">SAMN02745221_01911</name>
</gene>
<dbReference type="GO" id="GO:0071555">
    <property type="term" value="P:cell wall organization"/>
    <property type="evidence" value="ECO:0007669"/>
    <property type="project" value="UniProtKB-KW"/>
</dbReference>
<evidence type="ECO:0000256" key="5">
    <source>
        <dbReference type="ARBA" id="ARBA00022645"/>
    </source>
</evidence>
<evidence type="ECO:0000313" key="19">
    <source>
        <dbReference type="Proteomes" id="UP000242329"/>
    </source>
</evidence>
<dbReference type="Pfam" id="PF00768">
    <property type="entry name" value="Peptidase_S11"/>
    <property type="match status" value="1"/>
</dbReference>
<keyword evidence="7 16" id="KW-0732">Signal</keyword>
<dbReference type="Pfam" id="PF07943">
    <property type="entry name" value="PBP5_C"/>
    <property type="match status" value="1"/>
</dbReference>
<dbReference type="SUPFAM" id="SSF69189">
    <property type="entry name" value="Penicillin-binding protein associated domain"/>
    <property type="match status" value="1"/>
</dbReference>
<dbReference type="GO" id="GO:0009252">
    <property type="term" value="P:peptidoglycan biosynthetic process"/>
    <property type="evidence" value="ECO:0007669"/>
    <property type="project" value="UniProtKB-UniPathway"/>
</dbReference>
<evidence type="ECO:0000256" key="14">
    <source>
        <dbReference type="PIRSR" id="PIRSR618044-2"/>
    </source>
</evidence>
<dbReference type="InterPro" id="IPR018044">
    <property type="entry name" value="Peptidase_S11"/>
</dbReference>
<proteinExistence type="inferred from homology"/>
<dbReference type="OrthoDB" id="9791132at2"/>
<dbReference type="SUPFAM" id="SSF56601">
    <property type="entry name" value="beta-lactamase/transpeptidase-like"/>
    <property type="match status" value="1"/>
</dbReference>
<dbReference type="PANTHER" id="PTHR21581">
    <property type="entry name" value="D-ALANYL-D-ALANINE CARBOXYPEPTIDASE"/>
    <property type="match status" value="1"/>
</dbReference>
<dbReference type="RefSeq" id="WP_073093227.1">
    <property type="nucleotide sequence ID" value="NZ_FQWY01000042.1"/>
</dbReference>
<dbReference type="GO" id="GO:0008360">
    <property type="term" value="P:regulation of cell shape"/>
    <property type="evidence" value="ECO:0007669"/>
    <property type="project" value="UniProtKB-KW"/>
</dbReference>
<dbReference type="EMBL" id="FQWY01000042">
    <property type="protein sequence ID" value="SHH20213.1"/>
    <property type="molecule type" value="Genomic_DNA"/>
</dbReference>